<dbReference type="InterPro" id="IPR027786">
    <property type="entry name" value="Nse4/EID"/>
</dbReference>
<dbReference type="GO" id="GO:0006310">
    <property type="term" value="P:DNA recombination"/>
    <property type="evidence" value="ECO:0007669"/>
    <property type="project" value="UniProtKB-UniRule"/>
</dbReference>
<keyword evidence="3 7" id="KW-0227">DNA damage</keyword>
<dbReference type="PANTHER" id="PTHR16140:SF0">
    <property type="entry name" value="NON-STRUCTURAL MAINTENANCE OF CHROMOSOMES ELEMENT 4"/>
    <property type="match status" value="1"/>
</dbReference>
<sequence length="328" mass="36840">MAGAAYDPDQDPEERRVVRKGYRSLAKNVEVHQNSLDYSAEQLTDQVRKADELFIKGFRPVHFPTRSNSSLVKGPQEATLDSAFLLMASNMGAQKARAMKSGSGTFDIDDFVSKLVGFMGGAKLDVDDGSDEEDAETNGQPLQWDRIGRMALAKSRRVPAMGFMLGPLSIEPKKTRTASKRVKFEKDKAEERKPQELKEEDIARSENETTKNVATLEAILKEEGPINIFKFVINPNNFAQSVENIFYLSFLIRDGKVAMETQDDGEVTIFSCDQPGDEDYNAGLKKRQIVLEFDQATWERAKDVFEITESKIPPRAPARTRLGDKWYG</sequence>
<feature type="domain" description="Nse4/EID protein Nse3/MAGE-binding" evidence="10">
    <location>
        <begin position="81"/>
        <end position="134"/>
    </location>
</feature>
<feature type="compositionally biased region" description="Basic and acidic residues" evidence="8">
    <location>
        <begin position="182"/>
        <end position="206"/>
    </location>
</feature>
<accession>A0AAD7K8J1</accession>
<proteinExistence type="inferred from homology"/>
<evidence type="ECO:0000256" key="5">
    <source>
        <dbReference type="ARBA" id="ARBA00023204"/>
    </source>
</evidence>
<evidence type="ECO:0000256" key="4">
    <source>
        <dbReference type="ARBA" id="ARBA00023172"/>
    </source>
</evidence>
<evidence type="ECO:0000313" key="12">
    <source>
        <dbReference type="Proteomes" id="UP001215280"/>
    </source>
</evidence>
<comment type="subcellular location">
    <subcellularLocation>
        <location evidence="1 7">Nucleus</location>
    </subcellularLocation>
</comment>
<dbReference type="Pfam" id="PF08743">
    <property type="entry name" value="Nse4_C"/>
    <property type="match status" value="1"/>
</dbReference>
<dbReference type="InterPro" id="IPR014854">
    <property type="entry name" value="Nse4_C"/>
</dbReference>
<dbReference type="GO" id="GO:0006281">
    <property type="term" value="P:DNA repair"/>
    <property type="evidence" value="ECO:0007669"/>
    <property type="project" value="UniProtKB-UniRule"/>
</dbReference>
<evidence type="ECO:0000259" key="10">
    <source>
        <dbReference type="Pfam" id="PF15412"/>
    </source>
</evidence>
<comment type="similarity">
    <text evidence="2 7">Belongs to the NSE4 family.</text>
</comment>
<keyword evidence="12" id="KW-1185">Reference proteome</keyword>
<evidence type="ECO:0000256" key="1">
    <source>
        <dbReference type="ARBA" id="ARBA00004123"/>
    </source>
</evidence>
<dbReference type="AlphaFoldDB" id="A0AAD7K8J1"/>
<feature type="domain" description="Non-structural maintenance of chromosome element 4 C-terminal" evidence="9">
    <location>
        <begin position="225"/>
        <end position="312"/>
    </location>
</feature>
<dbReference type="GO" id="GO:0005634">
    <property type="term" value="C:nucleus"/>
    <property type="evidence" value="ECO:0007669"/>
    <property type="project" value="UniProtKB-SubCell"/>
</dbReference>
<dbReference type="EMBL" id="JARJLG010000005">
    <property type="protein sequence ID" value="KAJ7780540.1"/>
    <property type="molecule type" value="Genomic_DNA"/>
</dbReference>
<evidence type="ECO:0000256" key="6">
    <source>
        <dbReference type="ARBA" id="ARBA00023242"/>
    </source>
</evidence>
<keyword evidence="6 7" id="KW-0539">Nucleus</keyword>
<evidence type="ECO:0000256" key="8">
    <source>
        <dbReference type="SAM" id="MobiDB-lite"/>
    </source>
</evidence>
<keyword evidence="5 7" id="KW-0234">DNA repair</keyword>
<dbReference type="GO" id="GO:0030915">
    <property type="term" value="C:Smc5-Smc6 complex"/>
    <property type="evidence" value="ECO:0007669"/>
    <property type="project" value="UniProtKB-UniRule"/>
</dbReference>
<protein>
    <recommendedName>
        <fullName evidence="7">Non-structural maintenance of chromosomes element 4</fullName>
    </recommendedName>
</protein>
<dbReference type="Pfam" id="PF15412">
    <property type="entry name" value="Nse4-Nse3_bdg"/>
    <property type="match status" value="1"/>
</dbReference>
<comment type="function">
    <text evidence="7">Component of the SMC5-SMC6 complex, that promotes sister chromatid alignment after DNA damage and facilitates double-stranded DNA breaks (DSBs) repair via homologous recombination between sister chromatids.</text>
</comment>
<comment type="caution">
    <text evidence="11">The sequence shown here is derived from an EMBL/GenBank/DDBJ whole genome shotgun (WGS) entry which is preliminary data.</text>
</comment>
<dbReference type="Proteomes" id="UP001215280">
    <property type="component" value="Unassembled WGS sequence"/>
</dbReference>
<feature type="region of interest" description="Disordered" evidence="8">
    <location>
        <begin position="176"/>
        <end position="206"/>
    </location>
</feature>
<evidence type="ECO:0000256" key="7">
    <source>
        <dbReference type="RuleBase" id="RU365071"/>
    </source>
</evidence>
<evidence type="ECO:0000313" key="11">
    <source>
        <dbReference type="EMBL" id="KAJ7780540.1"/>
    </source>
</evidence>
<organism evidence="11 12">
    <name type="scientific">Mycena maculata</name>
    <dbReference type="NCBI Taxonomy" id="230809"/>
    <lineage>
        <taxon>Eukaryota</taxon>
        <taxon>Fungi</taxon>
        <taxon>Dikarya</taxon>
        <taxon>Basidiomycota</taxon>
        <taxon>Agaricomycotina</taxon>
        <taxon>Agaricomycetes</taxon>
        <taxon>Agaricomycetidae</taxon>
        <taxon>Agaricales</taxon>
        <taxon>Marasmiineae</taxon>
        <taxon>Mycenaceae</taxon>
        <taxon>Mycena</taxon>
    </lineage>
</organism>
<name>A0AAD7K8J1_9AGAR</name>
<keyword evidence="4 7" id="KW-0233">DNA recombination</keyword>
<comment type="subunit">
    <text evidence="7">Component of the SMC5-SMC6 complex.</text>
</comment>
<evidence type="ECO:0000256" key="2">
    <source>
        <dbReference type="ARBA" id="ARBA00008997"/>
    </source>
</evidence>
<evidence type="ECO:0000256" key="3">
    <source>
        <dbReference type="ARBA" id="ARBA00022763"/>
    </source>
</evidence>
<dbReference type="PANTHER" id="PTHR16140">
    <property type="entry name" value="NON-STRUCTURAL MAINTENANCE OF CHROMOSOMES ELEMENT 4"/>
    <property type="match status" value="1"/>
</dbReference>
<dbReference type="InterPro" id="IPR029225">
    <property type="entry name" value="Nse4_Nse3-bd"/>
</dbReference>
<evidence type="ECO:0000259" key="9">
    <source>
        <dbReference type="Pfam" id="PF08743"/>
    </source>
</evidence>
<gene>
    <name evidence="11" type="ORF">DFH07DRAFT_949781</name>
</gene>
<reference evidence="11" key="1">
    <citation type="submission" date="2023-03" db="EMBL/GenBank/DDBJ databases">
        <title>Massive genome expansion in bonnet fungi (Mycena s.s.) driven by repeated elements and novel gene families across ecological guilds.</title>
        <authorList>
            <consortium name="Lawrence Berkeley National Laboratory"/>
            <person name="Harder C.B."/>
            <person name="Miyauchi S."/>
            <person name="Viragh M."/>
            <person name="Kuo A."/>
            <person name="Thoen E."/>
            <person name="Andreopoulos B."/>
            <person name="Lu D."/>
            <person name="Skrede I."/>
            <person name="Drula E."/>
            <person name="Henrissat B."/>
            <person name="Morin E."/>
            <person name="Kohler A."/>
            <person name="Barry K."/>
            <person name="LaButti K."/>
            <person name="Morin E."/>
            <person name="Salamov A."/>
            <person name="Lipzen A."/>
            <person name="Mereny Z."/>
            <person name="Hegedus B."/>
            <person name="Baldrian P."/>
            <person name="Stursova M."/>
            <person name="Weitz H."/>
            <person name="Taylor A."/>
            <person name="Grigoriev I.V."/>
            <person name="Nagy L.G."/>
            <person name="Martin F."/>
            <person name="Kauserud H."/>
        </authorList>
    </citation>
    <scope>NUCLEOTIDE SEQUENCE</scope>
    <source>
        <strain evidence="11">CBHHK188m</strain>
    </source>
</reference>